<dbReference type="InterPro" id="IPR036291">
    <property type="entry name" value="NAD(P)-bd_dom_sf"/>
</dbReference>
<dbReference type="PANTHER" id="PTHR43639:SF1">
    <property type="entry name" value="SHORT-CHAIN DEHYDROGENASE_REDUCTASE FAMILY PROTEIN"/>
    <property type="match status" value="1"/>
</dbReference>
<dbReference type="Proteomes" id="UP000319812">
    <property type="component" value="Unassembled WGS sequence"/>
</dbReference>
<dbReference type="SUPFAM" id="SSF51735">
    <property type="entry name" value="NAD(P)-binding Rossmann-fold domains"/>
    <property type="match status" value="1"/>
</dbReference>
<dbReference type="GO" id="GO:0016491">
    <property type="term" value="F:oxidoreductase activity"/>
    <property type="evidence" value="ECO:0007669"/>
    <property type="project" value="UniProtKB-KW"/>
</dbReference>
<dbReference type="InterPro" id="IPR002347">
    <property type="entry name" value="SDR_fam"/>
</dbReference>
<keyword evidence="5" id="KW-1185">Reference proteome</keyword>
<gene>
    <name evidence="4" type="ORF">HHA01_19950</name>
</gene>
<dbReference type="CDD" id="cd05233">
    <property type="entry name" value="SDR_c"/>
    <property type="match status" value="1"/>
</dbReference>
<dbReference type="RefSeq" id="WP_141320312.1">
    <property type="nucleotide sequence ID" value="NZ_BJOC01000026.1"/>
</dbReference>
<dbReference type="SMART" id="SM00822">
    <property type="entry name" value="PKS_KR"/>
    <property type="match status" value="1"/>
</dbReference>
<dbReference type="AlphaFoldDB" id="A0A4Y4F7D5"/>
<dbReference type="PRINTS" id="PR00080">
    <property type="entry name" value="SDRFAMILY"/>
</dbReference>
<evidence type="ECO:0000256" key="2">
    <source>
        <dbReference type="ARBA" id="ARBA00023002"/>
    </source>
</evidence>
<evidence type="ECO:0000256" key="1">
    <source>
        <dbReference type="ARBA" id="ARBA00006484"/>
    </source>
</evidence>
<accession>A0A4Y4F7D5</accession>
<proteinExistence type="inferred from homology"/>
<comment type="similarity">
    <text evidence="1">Belongs to the short-chain dehydrogenases/reductases (SDR) family.</text>
</comment>
<dbReference type="InterPro" id="IPR020904">
    <property type="entry name" value="Sc_DH/Rdtase_CS"/>
</dbReference>
<dbReference type="PROSITE" id="PS00061">
    <property type="entry name" value="ADH_SHORT"/>
    <property type="match status" value="1"/>
</dbReference>
<feature type="domain" description="Ketoreductase" evidence="3">
    <location>
        <begin position="10"/>
        <end position="195"/>
    </location>
</feature>
<comment type="caution">
    <text evidence="4">The sequence shown here is derived from an EMBL/GenBank/DDBJ whole genome shotgun (WGS) entry which is preliminary data.</text>
</comment>
<reference evidence="4 5" key="1">
    <citation type="submission" date="2019-06" db="EMBL/GenBank/DDBJ databases">
        <title>Whole genome shotgun sequence of Halomonas halmophila NBRC 15537.</title>
        <authorList>
            <person name="Hosoyama A."/>
            <person name="Uohara A."/>
            <person name="Ohji S."/>
            <person name="Ichikawa N."/>
        </authorList>
    </citation>
    <scope>NUCLEOTIDE SEQUENCE [LARGE SCALE GENOMIC DNA]</scope>
    <source>
        <strain evidence="4 5">NBRC 15537</strain>
    </source>
</reference>
<evidence type="ECO:0000259" key="3">
    <source>
        <dbReference type="SMART" id="SM00822"/>
    </source>
</evidence>
<dbReference type="FunFam" id="3.40.50.720:FF:000084">
    <property type="entry name" value="Short-chain dehydrogenase reductase"/>
    <property type="match status" value="1"/>
</dbReference>
<dbReference type="PANTHER" id="PTHR43639">
    <property type="entry name" value="OXIDOREDUCTASE, SHORT-CHAIN DEHYDROGENASE/REDUCTASE FAMILY (AFU_ORTHOLOGUE AFUA_5G02870)"/>
    <property type="match status" value="1"/>
</dbReference>
<organism evidence="4 5">
    <name type="scientific">Halomonas halmophila</name>
    <dbReference type="NCBI Taxonomy" id="252"/>
    <lineage>
        <taxon>Bacteria</taxon>
        <taxon>Pseudomonadati</taxon>
        <taxon>Pseudomonadota</taxon>
        <taxon>Gammaproteobacteria</taxon>
        <taxon>Oceanospirillales</taxon>
        <taxon>Halomonadaceae</taxon>
        <taxon>Halomonas</taxon>
    </lineage>
</organism>
<dbReference type="Gene3D" id="3.40.50.720">
    <property type="entry name" value="NAD(P)-binding Rossmann-like Domain"/>
    <property type="match status" value="1"/>
</dbReference>
<evidence type="ECO:0000313" key="4">
    <source>
        <dbReference type="EMBL" id="GED23018.1"/>
    </source>
</evidence>
<evidence type="ECO:0000313" key="5">
    <source>
        <dbReference type="Proteomes" id="UP000319812"/>
    </source>
</evidence>
<dbReference type="EMBL" id="BJOC01000026">
    <property type="protein sequence ID" value="GED23018.1"/>
    <property type="molecule type" value="Genomic_DNA"/>
</dbReference>
<dbReference type="Pfam" id="PF13561">
    <property type="entry name" value="adh_short_C2"/>
    <property type="match status" value="1"/>
</dbReference>
<dbReference type="OrthoDB" id="20590at2"/>
<dbReference type="InterPro" id="IPR057326">
    <property type="entry name" value="KR_dom"/>
</dbReference>
<name>A0A4Y4F7D5_9GAMM</name>
<keyword evidence="2" id="KW-0560">Oxidoreductase</keyword>
<dbReference type="PRINTS" id="PR00081">
    <property type="entry name" value="GDHRDH"/>
</dbReference>
<sequence length="253" mass="26273">MTPRHPPASRVMLITGAGRGIGAATARLAAQRGYTVVINYRSDKASADGVVGDIEAAGGRAIAIQADVADEAGILSLFETLDRELGRLDVLVNNAGVVDVNARIEDMSFARVERMMRTNVTGPLICAREAVKRMATRHGGDGGVIINISSVAARLGGANEYVDYAASKGAIDSLTRGLARELADAGIRVNGIRPGVVRTSIHASADNPGKVDTAGTRIPLGRIGEPAEIADGILWLAEAEFCTGSLIDMDGGV</sequence>
<protein>
    <submittedName>
        <fullName evidence="4">Short-chain dehydrogenase</fullName>
    </submittedName>
</protein>